<proteinExistence type="predicted"/>
<protein>
    <recommendedName>
        <fullName evidence="2">PhoD-like phosphatase domain-containing protein</fullName>
    </recommendedName>
</protein>
<feature type="compositionally biased region" description="Basic and acidic residues" evidence="1">
    <location>
        <begin position="226"/>
        <end position="247"/>
    </location>
</feature>
<dbReference type="PANTHER" id="PTHR46689">
    <property type="entry name" value="MEMBRANE PROTEIN, PUTATIVE-RELATED"/>
    <property type="match status" value="1"/>
</dbReference>
<feature type="compositionally biased region" description="Acidic residues" evidence="1">
    <location>
        <begin position="476"/>
        <end position="487"/>
    </location>
</feature>
<name>A0A8H4NVX7_9HYPO</name>
<evidence type="ECO:0000256" key="1">
    <source>
        <dbReference type="SAM" id="MobiDB-lite"/>
    </source>
</evidence>
<dbReference type="PANTHER" id="PTHR46689:SF1">
    <property type="entry name" value="PHOD-LIKE PHOSPHATASE DOMAIN-CONTAINING PROTEIN"/>
    <property type="match status" value="1"/>
</dbReference>
<feature type="compositionally biased region" description="Low complexity" evidence="1">
    <location>
        <begin position="1372"/>
        <end position="1385"/>
    </location>
</feature>
<dbReference type="InterPro" id="IPR038607">
    <property type="entry name" value="PhoD-like_sf"/>
</dbReference>
<reference evidence="3" key="1">
    <citation type="submission" date="2020-01" db="EMBL/GenBank/DDBJ databases">
        <title>Identification and distribution of gene clusters putatively required for synthesis of sphingolipid metabolism inhibitors in phylogenetically diverse species of the filamentous fungus Fusarium.</title>
        <authorList>
            <person name="Kim H.-S."/>
            <person name="Busman M."/>
            <person name="Brown D.W."/>
            <person name="Divon H."/>
            <person name="Uhlig S."/>
            <person name="Proctor R.H."/>
        </authorList>
    </citation>
    <scope>NUCLEOTIDE SEQUENCE</scope>
    <source>
        <strain evidence="3">NRRL 53441</strain>
    </source>
</reference>
<dbReference type="Proteomes" id="UP000605986">
    <property type="component" value="Unassembled WGS sequence"/>
</dbReference>
<feature type="compositionally biased region" description="Polar residues" evidence="1">
    <location>
        <begin position="1513"/>
        <end position="1524"/>
    </location>
</feature>
<feature type="compositionally biased region" description="Polar residues" evidence="1">
    <location>
        <begin position="48"/>
        <end position="76"/>
    </location>
</feature>
<feature type="compositionally biased region" description="Basic and acidic residues" evidence="1">
    <location>
        <begin position="260"/>
        <end position="275"/>
    </location>
</feature>
<dbReference type="GO" id="GO:0016020">
    <property type="term" value="C:membrane"/>
    <property type="evidence" value="ECO:0007669"/>
    <property type="project" value="TreeGrafter"/>
</dbReference>
<dbReference type="Gene3D" id="3.60.21.70">
    <property type="entry name" value="PhoD-like phosphatase"/>
    <property type="match status" value="1"/>
</dbReference>
<dbReference type="InterPro" id="IPR018946">
    <property type="entry name" value="PhoD-like_MPP"/>
</dbReference>
<feature type="domain" description="PhoD-like phosphatase" evidence="2">
    <location>
        <begin position="1184"/>
        <end position="1343"/>
    </location>
</feature>
<dbReference type="InterPro" id="IPR043904">
    <property type="entry name" value="PhoD_2-like"/>
</dbReference>
<feature type="region of interest" description="Disordered" evidence="1">
    <location>
        <begin position="1"/>
        <end position="548"/>
    </location>
</feature>
<feature type="compositionally biased region" description="Low complexity" evidence="1">
    <location>
        <begin position="1616"/>
        <end position="1629"/>
    </location>
</feature>
<evidence type="ECO:0000313" key="3">
    <source>
        <dbReference type="EMBL" id="KAF4447438.1"/>
    </source>
</evidence>
<feature type="compositionally biased region" description="Polar residues" evidence="1">
    <location>
        <begin position="413"/>
        <end position="440"/>
    </location>
</feature>
<feature type="region of interest" description="Disordered" evidence="1">
    <location>
        <begin position="585"/>
        <end position="620"/>
    </location>
</feature>
<dbReference type="CDD" id="cd07389">
    <property type="entry name" value="MPP_PhoD"/>
    <property type="match status" value="1"/>
</dbReference>
<feature type="region of interest" description="Disordered" evidence="1">
    <location>
        <begin position="813"/>
        <end position="855"/>
    </location>
</feature>
<feature type="compositionally biased region" description="Polar residues" evidence="1">
    <location>
        <begin position="285"/>
        <end position="295"/>
    </location>
</feature>
<feature type="compositionally biased region" description="Basic and acidic residues" evidence="1">
    <location>
        <begin position="813"/>
        <end position="826"/>
    </location>
</feature>
<feature type="compositionally biased region" description="Acidic residues" evidence="1">
    <location>
        <begin position="1469"/>
        <end position="1480"/>
    </location>
</feature>
<feature type="region of interest" description="Disordered" evidence="1">
    <location>
        <begin position="1607"/>
        <end position="1665"/>
    </location>
</feature>
<feature type="compositionally biased region" description="Basic and acidic residues" evidence="1">
    <location>
        <begin position="1387"/>
        <end position="1397"/>
    </location>
</feature>
<sequence>MSTPYWGQLPGPKVAAGHSRRRSESDDYTYNADRRSSLDAAPVRRSNRGSSQTQGTEALSESTFSPYDSPTTSNFAPQGLAPRPSSYRRDVPAGEASKARHQNRQQEEYEDEPLSPPPPAPEVPRGPPVSYRHPYGNGGLPYTHTASETTAPRDPNPQGGDMEDEQYQTAEGQRPYQGQEDFSRRDSSAYDPLSRRETTGGYSDRRKAFANDRSPLQRLELTLDSMTKEEKRARVEAAERRARERQALKAGKQPAGQQVRSHERKPSVTYGERRPSGTGAFFSGPQPSAHRNVSQDYPRDAQRDNQRDIPQDTYRELPQEAQRIASPEVYRELPPQVTIQRGGSHRRRVSLAHPQEAEKHYGSGALMEPDEIEPAPRRMDPQAAIPRHVEQDSGMPKRNLSFRERAARDNVQLPEQTMSRAPTQPMPQSGGFSLTRSGSNKLKKPPPADLEYPPRRVVSERRPAPLAPALKTQPQYDDDDYYYDQDDLLPSRQNTRQITQELNDRFDSEKELPPDPPQTTNDARRPSIDYVPGRQQMPMPGDNQGIRRRVTDPVPRVQYADEDEFIPPPTRGKSISIGTRLLGRKEADDGAQAQNQAAVRRKAERADSFSSASSDSHHVSNMVFKRPEDMVPGDGLYQPPQWLDEWKKGTVGSLSGNFLELQDGHFPEPDAHQAWWEQDKSKGYSARPRKAEAFDGEYNEQSPTRFKPALFMKCGPLLRYCGIKREKVPSRTDRSGAIAEREMWRGSIMIVTQDSDSSYDIAPTLRLFVQGLELLPPPPHRIKGELSPEYVDPIAGHPKVGRRGETLYVRPVDHLDEGKDLSRDESDNGLFEQTRSPLDQPGPDGSTDLPGSFANRRKRIGIDGEKVQKYKDVRGSRLHTERGCTFWRFNIEVELREKQQRIAYRINRGPATGFWVPAQGETMNMMFHSCNGFSLSVKPDELSGPDPMWRDVLNNHQTRPFHLMIGGGDQIYNDCVSKESSLFKEWLDIRNPVHKHTAALTPEMQDELENFYLERYCMWFSQGLFGLANSQIPMVNMWDDHDIFDGYGSYPHHDMKSPIFSGLGAIAYKYYMLFQHQSIATELETTEPSWILGSEPGPYIGELGRSLFMSVGSRVGLLAVDCRTERTEHDVISDKTWEKIMNRLYAEVRRGQVEHLLVLLGIPIAYPRLVWLENILTSRLMDPVKALGRTGVFGKALNNIDGGVEVLDDLNDHWTAKNHKQERSVVVEDLQDLAIDKSLRVTILSGDVHLAAVGQFYSNPKLGLAKHKDPRYMPNIISSAIANTPPPDLMADVLNKRNKVHHFDKQTDEDMIPLFQQGVDGKPRNNKHLLPHRNWCAIREWQPGSTPPPTPPGSSDGRSPSPPPKPQGGGILRRLSLSRSKSTSSDTRPDLNRDTVRGPRPPVTRGGGGGLFRSLSRRNSTNSERPAPAKLQRSMSVDQAPAKKPGLFGFIRRPSQRRADDGGINGNWGDEDDYDDEEYWDEPRSPRRGGARPSGIRGGAAYDEYTEGDDSYFMSQPRRSQTVGSRAMSHSREAVGYIPPGPRPGNFYRTPTGLSTKQKKQADKFAVDLEGGLDITLNVEINPKDPTGITKPYRLLVPKLFYDYDADNEAQDVPEPESGAAGAEPAEPSGFKRLLSFRKKPKNPPPEDDDYSEDDDDDIDVYRVR</sequence>
<comment type="caution">
    <text evidence="3">The sequence shown here is derived from an EMBL/GenBank/DDBJ whole genome shotgun (WGS) entry which is preliminary data.</text>
</comment>
<organism evidence="3 4">
    <name type="scientific">Fusarium austroafricanum</name>
    <dbReference type="NCBI Taxonomy" id="2364996"/>
    <lineage>
        <taxon>Eukaryota</taxon>
        <taxon>Fungi</taxon>
        <taxon>Dikarya</taxon>
        <taxon>Ascomycota</taxon>
        <taxon>Pezizomycotina</taxon>
        <taxon>Sordariomycetes</taxon>
        <taxon>Hypocreomycetidae</taxon>
        <taxon>Hypocreales</taxon>
        <taxon>Nectriaceae</taxon>
        <taxon>Fusarium</taxon>
        <taxon>Fusarium concolor species complex</taxon>
    </lineage>
</organism>
<accession>A0A8H4NVX7</accession>
<feature type="compositionally biased region" description="Basic and acidic residues" evidence="1">
    <location>
        <begin position="297"/>
        <end position="318"/>
    </location>
</feature>
<evidence type="ECO:0000313" key="4">
    <source>
        <dbReference type="Proteomes" id="UP000605986"/>
    </source>
</evidence>
<feature type="region of interest" description="Disordered" evidence="1">
    <location>
        <begin position="1339"/>
        <end position="1561"/>
    </location>
</feature>
<feature type="compositionally biased region" description="Pro residues" evidence="1">
    <location>
        <begin position="114"/>
        <end position="127"/>
    </location>
</feature>
<dbReference type="EMBL" id="JAADJG010000398">
    <property type="protein sequence ID" value="KAF4447438.1"/>
    <property type="molecule type" value="Genomic_DNA"/>
</dbReference>
<feature type="compositionally biased region" description="Polar residues" evidence="1">
    <location>
        <begin position="491"/>
        <end position="501"/>
    </location>
</feature>
<gene>
    <name evidence="3" type="ORF">F53441_9049</name>
</gene>
<feature type="compositionally biased region" description="Low complexity" evidence="1">
    <location>
        <begin position="1491"/>
        <end position="1501"/>
    </location>
</feature>
<feature type="compositionally biased region" description="Acidic residues" evidence="1">
    <location>
        <begin position="1646"/>
        <end position="1659"/>
    </location>
</feature>
<keyword evidence="4" id="KW-1185">Reference proteome</keyword>
<dbReference type="OrthoDB" id="9999821at2759"/>
<feature type="compositionally biased region" description="Basic and acidic residues" evidence="1">
    <location>
        <begin position="181"/>
        <end position="210"/>
    </location>
</feature>
<feature type="domain" description="PhoD-like phosphatase" evidence="2">
    <location>
        <begin position="922"/>
        <end position="1176"/>
    </location>
</feature>
<feature type="compositionally biased region" description="Basic and acidic residues" evidence="1">
    <location>
        <begin position="452"/>
        <end position="463"/>
    </location>
</feature>
<evidence type="ECO:0000259" key="2">
    <source>
        <dbReference type="Pfam" id="PF19050"/>
    </source>
</evidence>
<dbReference type="Pfam" id="PF19050">
    <property type="entry name" value="PhoD_2"/>
    <property type="match status" value="2"/>
</dbReference>
<feature type="compositionally biased region" description="Basic and acidic residues" evidence="1">
    <location>
        <begin position="502"/>
        <end position="513"/>
    </location>
</feature>